<sequence>MNEISLKLFQMVWAWNLKITNPVMMVKNTNPLSSLTVRTEVKFRTLKTLSVMQKVSTPNNPLANLPRLMWMTMSWMKGALLQRWNNLACKALREPA</sequence>
<gene>
    <name evidence="1" type="ORF">ElyMa_000031300</name>
</gene>
<dbReference type="AlphaFoldDB" id="A0AAV4EBW0"/>
<dbReference type="EMBL" id="BMAT01000046">
    <property type="protein sequence ID" value="GFR58478.1"/>
    <property type="molecule type" value="Genomic_DNA"/>
</dbReference>
<proteinExistence type="predicted"/>
<accession>A0AAV4EBW0</accession>
<evidence type="ECO:0000313" key="1">
    <source>
        <dbReference type="EMBL" id="GFR58478.1"/>
    </source>
</evidence>
<keyword evidence="2" id="KW-1185">Reference proteome</keyword>
<dbReference type="Proteomes" id="UP000762676">
    <property type="component" value="Unassembled WGS sequence"/>
</dbReference>
<protein>
    <submittedName>
        <fullName evidence="1">Uncharacterized protein</fullName>
    </submittedName>
</protein>
<name>A0AAV4EBW0_9GAST</name>
<reference evidence="1 2" key="1">
    <citation type="journal article" date="2021" name="Elife">
        <title>Chloroplast acquisition without the gene transfer in kleptoplastic sea slugs, Plakobranchus ocellatus.</title>
        <authorList>
            <person name="Maeda T."/>
            <person name="Takahashi S."/>
            <person name="Yoshida T."/>
            <person name="Shimamura S."/>
            <person name="Takaki Y."/>
            <person name="Nagai Y."/>
            <person name="Toyoda A."/>
            <person name="Suzuki Y."/>
            <person name="Arimoto A."/>
            <person name="Ishii H."/>
            <person name="Satoh N."/>
            <person name="Nishiyama T."/>
            <person name="Hasebe M."/>
            <person name="Maruyama T."/>
            <person name="Minagawa J."/>
            <person name="Obokata J."/>
            <person name="Shigenobu S."/>
        </authorList>
    </citation>
    <scope>NUCLEOTIDE SEQUENCE [LARGE SCALE GENOMIC DNA]</scope>
</reference>
<organism evidence="1 2">
    <name type="scientific">Elysia marginata</name>
    <dbReference type="NCBI Taxonomy" id="1093978"/>
    <lineage>
        <taxon>Eukaryota</taxon>
        <taxon>Metazoa</taxon>
        <taxon>Spiralia</taxon>
        <taxon>Lophotrochozoa</taxon>
        <taxon>Mollusca</taxon>
        <taxon>Gastropoda</taxon>
        <taxon>Heterobranchia</taxon>
        <taxon>Euthyneura</taxon>
        <taxon>Panpulmonata</taxon>
        <taxon>Sacoglossa</taxon>
        <taxon>Placobranchoidea</taxon>
        <taxon>Plakobranchidae</taxon>
        <taxon>Elysia</taxon>
    </lineage>
</organism>
<evidence type="ECO:0000313" key="2">
    <source>
        <dbReference type="Proteomes" id="UP000762676"/>
    </source>
</evidence>
<comment type="caution">
    <text evidence="1">The sequence shown here is derived from an EMBL/GenBank/DDBJ whole genome shotgun (WGS) entry which is preliminary data.</text>
</comment>